<sequence>MVQKRVIQFALLFLIVLMIAPSLALAATPDGDLPGQIVPCNGADCNVCDLATLANNILNTAIYIAVFLSAVLFAWAGWLYLTSGGSGELSRAKGIFTNVAIGLVIVLIGWLVVDTLMRTLTGAEYGPWNDICPYRVEPTTGRLIGPV</sequence>
<proteinExistence type="predicted"/>
<evidence type="ECO:0008006" key="5">
    <source>
        <dbReference type="Google" id="ProtNLM"/>
    </source>
</evidence>
<comment type="caution">
    <text evidence="3">The sequence shown here is derived from an EMBL/GenBank/DDBJ whole genome shotgun (WGS) entry which is preliminary data.</text>
</comment>
<keyword evidence="1" id="KW-0812">Transmembrane</keyword>
<evidence type="ECO:0000313" key="3">
    <source>
        <dbReference type="EMBL" id="PIR83690.1"/>
    </source>
</evidence>
<keyword evidence="2" id="KW-0732">Signal</keyword>
<accession>A0A2H0UBH6</accession>
<dbReference type="AlphaFoldDB" id="A0A2H0UBH6"/>
<evidence type="ECO:0000256" key="2">
    <source>
        <dbReference type="SAM" id="SignalP"/>
    </source>
</evidence>
<feature type="transmembrane region" description="Helical" evidence="1">
    <location>
        <begin position="94"/>
        <end position="113"/>
    </location>
</feature>
<organism evidence="3 4">
    <name type="scientific">Candidatus Kaiserbacteria bacterium CG10_big_fil_rev_8_21_14_0_10_51_14</name>
    <dbReference type="NCBI Taxonomy" id="1974610"/>
    <lineage>
        <taxon>Bacteria</taxon>
        <taxon>Candidatus Kaiseribacteriota</taxon>
    </lineage>
</organism>
<dbReference type="EMBL" id="PFBK01000008">
    <property type="protein sequence ID" value="PIR83690.1"/>
    <property type="molecule type" value="Genomic_DNA"/>
</dbReference>
<name>A0A2H0UBH6_9BACT</name>
<evidence type="ECO:0000256" key="1">
    <source>
        <dbReference type="SAM" id="Phobius"/>
    </source>
</evidence>
<protein>
    <recommendedName>
        <fullName evidence="5">Vitamin K epoxide reductase domain-containing protein</fullName>
    </recommendedName>
</protein>
<feature type="transmembrane region" description="Helical" evidence="1">
    <location>
        <begin position="61"/>
        <end position="82"/>
    </location>
</feature>
<dbReference type="Proteomes" id="UP000231192">
    <property type="component" value="Unassembled WGS sequence"/>
</dbReference>
<gene>
    <name evidence="3" type="ORF">COU18_03360</name>
</gene>
<keyword evidence="1" id="KW-0472">Membrane</keyword>
<feature type="signal peptide" evidence="2">
    <location>
        <begin position="1"/>
        <end position="26"/>
    </location>
</feature>
<feature type="chain" id="PRO_5013870414" description="Vitamin K epoxide reductase domain-containing protein" evidence="2">
    <location>
        <begin position="27"/>
        <end position="147"/>
    </location>
</feature>
<dbReference type="InterPro" id="IPR043993">
    <property type="entry name" value="T4SS_pilin"/>
</dbReference>
<evidence type="ECO:0000313" key="4">
    <source>
        <dbReference type="Proteomes" id="UP000231192"/>
    </source>
</evidence>
<keyword evidence="1" id="KW-1133">Transmembrane helix</keyword>
<reference evidence="4" key="1">
    <citation type="submission" date="2017-09" db="EMBL/GenBank/DDBJ databases">
        <title>Depth-based differentiation of microbial function through sediment-hosted aquifers and enrichment of novel symbionts in the deep terrestrial subsurface.</title>
        <authorList>
            <person name="Probst A.J."/>
            <person name="Ladd B."/>
            <person name="Jarett J.K."/>
            <person name="Geller-Mcgrath D.E."/>
            <person name="Sieber C.M.K."/>
            <person name="Emerson J.B."/>
            <person name="Anantharaman K."/>
            <person name="Thomas B.C."/>
            <person name="Malmstrom R."/>
            <person name="Stieglmeier M."/>
            <person name="Klingl A."/>
            <person name="Woyke T."/>
            <person name="Ryan C.M."/>
            <person name="Banfield J.F."/>
        </authorList>
    </citation>
    <scope>NUCLEOTIDE SEQUENCE [LARGE SCALE GENOMIC DNA]</scope>
</reference>
<dbReference type="Pfam" id="PF18895">
    <property type="entry name" value="T4SS_pilin"/>
    <property type="match status" value="1"/>
</dbReference>